<reference evidence="1" key="1">
    <citation type="submission" date="2021-02" db="EMBL/GenBank/DDBJ databases">
        <authorList>
            <person name="Nowell W R."/>
        </authorList>
    </citation>
    <scope>NUCLEOTIDE SEQUENCE</scope>
</reference>
<sequence>MSCKFLHPTSPPEVDFKVQDLFQLPATQNSIASSTTISVTPINAFDSKGSSPIEFLIPGANSGFVDLNQIFLYMKVAVKYDDGSTPGTSSSIYPANQFGISYLKSVEVFLNDVPVDSGPLNYSLSNHIGYMFGTSNSLKNGLATASGYYTDEDEFKERFKKSTNKIFDTYTRLSTPLFNQEKLLISNVDVKIRIIPNDAKYYLMCSDSGEIAKLPYCELLECYIVAKKCLLTPATFLAIENKLQSDTAKYLMQSVVQRQHILPANITSYSINSLQIGTLPDKILLLMQNNQYAGGNYEQDCYKFENFDLSSIALHINGVVSNKPYVCSFNKDGKAFPLVARAFHDLHKILDDSDQDGNSISMLKYNKDSTIFAFDLSTSYSDCSTILNPIETGDVSIKLTFATALPAAVTCNILLAFSSVLEIDGARQIIYKQL</sequence>
<comment type="caution">
    <text evidence="1">The sequence shown here is derived from an EMBL/GenBank/DDBJ whole genome shotgun (WGS) entry which is preliminary data.</text>
</comment>
<evidence type="ECO:0000313" key="2">
    <source>
        <dbReference type="EMBL" id="CAF4284020.1"/>
    </source>
</evidence>
<evidence type="ECO:0000313" key="3">
    <source>
        <dbReference type="Proteomes" id="UP000663887"/>
    </source>
</evidence>
<dbReference type="EMBL" id="CAJOBF010009972">
    <property type="protein sequence ID" value="CAF4284020.1"/>
    <property type="molecule type" value="Genomic_DNA"/>
</dbReference>
<dbReference type="Proteomes" id="UP000663887">
    <property type="component" value="Unassembled WGS sequence"/>
</dbReference>
<accession>A0A816TVH2</accession>
<gene>
    <name evidence="2" type="ORF">UXM345_LOCUS32502</name>
    <name evidence="1" type="ORF">XDN619_LOCUS19002</name>
</gene>
<protein>
    <submittedName>
        <fullName evidence="1">Uncharacterized protein</fullName>
    </submittedName>
</protein>
<proteinExistence type="predicted"/>
<dbReference type="Proteomes" id="UP000663842">
    <property type="component" value="Unassembled WGS sequence"/>
</dbReference>
<organism evidence="1 3">
    <name type="scientific">Rotaria magnacalcarata</name>
    <dbReference type="NCBI Taxonomy" id="392030"/>
    <lineage>
        <taxon>Eukaryota</taxon>
        <taxon>Metazoa</taxon>
        <taxon>Spiralia</taxon>
        <taxon>Gnathifera</taxon>
        <taxon>Rotifera</taxon>
        <taxon>Eurotatoria</taxon>
        <taxon>Bdelloidea</taxon>
        <taxon>Philodinida</taxon>
        <taxon>Philodinidae</taxon>
        <taxon>Rotaria</taxon>
    </lineage>
</organism>
<dbReference type="EMBL" id="CAJNRG010008254">
    <property type="protein sequence ID" value="CAF2102729.1"/>
    <property type="molecule type" value="Genomic_DNA"/>
</dbReference>
<name>A0A816TVH2_9BILA</name>
<evidence type="ECO:0000313" key="1">
    <source>
        <dbReference type="EMBL" id="CAF2102729.1"/>
    </source>
</evidence>
<dbReference type="AlphaFoldDB" id="A0A816TVH2"/>